<dbReference type="CTD" id="36380543"/>
<dbReference type="OrthoDB" id="2290221at2759"/>
<reference evidence="1 2" key="1">
    <citation type="submission" date="2014-09" db="EMBL/GenBank/DDBJ databases">
        <authorList>
            <person name="Martin A.A."/>
        </authorList>
    </citation>
    <scope>NUCLEOTIDE SEQUENCE</scope>
    <source>
        <strain evidence="2">ED321</strain>
        <strain evidence="1">ED321 Heterogonic</strain>
    </source>
</reference>
<sequence length="292" mass="33704">MFGIQPLASLKFSIPTENYENIINQKHNHYSNPNSPTYNPLTPDLTRLNISTTKFIIVSAFQGTEYPFEFCHDFSTALQQSKTSIKEQILDFVVSKDGPCSLMMEKNACKVFHCSVADLNTVILDKNNIQRLKSLWYFLQQTILPNIIGLLHPLKELFIDFKERKILYTHFRDKVCLRLLKNNKRKIKSLRSMIKVLLHDTEKQSSLYDEFNRLASIVLDAGDDLTLSECSTDTAKNNLSLAAPNFNEVMKVANNEIFFQHYNEEVDENKNIKKVMCISDNIFEMISMEVSI</sequence>
<protein>
    <submittedName>
        <fullName evidence="1 3">Uncharacterized protein</fullName>
    </submittedName>
</protein>
<dbReference type="AlphaFoldDB" id="A0A090LJ57"/>
<dbReference type="WormBase" id="SRAE_2000283600">
    <property type="protein sequence ID" value="SRP10824"/>
    <property type="gene ID" value="WBGene00263050"/>
</dbReference>
<dbReference type="GeneID" id="36380543"/>
<evidence type="ECO:0000313" key="1">
    <source>
        <dbReference type="EMBL" id="CEF68178.1"/>
    </source>
</evidence>
<reference evidence="3" key="2">
    <citation type="submission" date="2020-12" db="UniProtKB">
        <authorList>
            <consortium name="WormBaseParasite"/>
        </authorList>
    </citation>
    <scope>IDENTIFICATION</scope>
</reference>
<evidence type="ECO:0000313" key="2">
    <source>
        <dbReference type="Proteomes" id="UP000035682"/>
    </source>
</evidence>
<gene>
    <name evidence="1 3 4" type="ORF">SRAE_2000283600</name>
</gene>
<evidence type="ECO:0000313" key="4">
    <source>
        <dbReference type="WormBase" id="SRAE_2000283600"/>
    </source>
</evidence>
<dbReference type="RefSeq" id="XP_024507378.1">
    <property type="nucleotide sequence ID" value="XM_024653953.1"/>
</dbReference>
<name>A0A090LJ57_STRRB</name>
<organism evidence="1">
    <name type="scientific">Strongyloides ratti</name>
    <name type="common">Parasitic roundworm</name>
    <dbReference type="NCBI Taxonomy" id="34506"/>
    <lineage>
        <taxon>Eukaryota</taxon>
        <taxon>Metazoa</taxon>
        <taxon>Ecdysozoa</taxon>
        <taxon>Nematoda</taxon>
        <taxon>Chromadorea</taxon>
        <taxon>Rhabditida</taxon>
        <taxon>Tylenchina</taxon>
        <taxon>Panagrolaimomorpha</taxon>
        <taxon>Strongyloidoidea</taxon>
        <taxon>Strongyloididae</taxon>
        <taxon>Strongyloides</taxon>
    </lineage>
</organism>
<keyword evidence="2" id="KW-1185">Reference proteome</keyword>
<accession>A0A090LJ57</accession>
<evidence type="ECO:0000313" key="3">
    <source>
        <dbReference type="WBParaSite" id="SRAE_2000283600.1"/>
    </source>
</evidence>
<proteinExistence type="predicted"/>
<dbReference type="Proteomes" id="UP000035682">
    <property type="component" value="Unplaced"/>
</dbReference>
<dbReference type="WBParaSite" id="SRAE_2000283600.1">
    <property type="protein sequence ID" value="SRAE_2000283600.1"/>
    <property type="gene ID" value="WBGene00263050"/>
</dbReference>
<dbReference type="EMBL" id="LN609529">
    <property type="protein sequence ID" value="CEF68178.1"/>
    <property type="molecule type" value="Genomic_DNA"/>
</dbReference>